<feature type="compositionally biased region" description="Basic residues" evidence="1">
    <location>
        <begin position="1"/>
        <end position="13"/>
    </location>
</feature>
<dbReference type="AlphaFoldDB" id="A0A6N7KVW8"/>
<dbReference type="InterPro" id="IPR022118">
    <property type="entry name" value="Peptidase_C70_AvrRpt2"/>
</dbReference>
<keyword evidence="5" id="KW-1185">Reference proteome</keyword>
<dbReference type="Pfam" id="PF12385">
    <property type="entry name" value="Peptidase_C70"/>
    <property type="match status" value="1"/>
</dbReference>
<sequence>MAPCPRNRRRHSGVQRGHPGGRDASAAIPRVLNGRPVVSCRFRLSQAGIHLLQSSGAHTRRDPSSSGLDAYRAERSRALRSRSNFMHRRRMSRRKKAMVAAAATAMSGGLIVGIGAFAQADLVSGTVTAGRGGYNSINHRTRPSLSAEISGSSRIGDKVAMSCRTTGDAVENNTRWIQSGSYYLAAAFIQENTDTLPVCGSTTPVPTPTVTTTTTTTTTTRSTLKLTMQKQVKTQWCWDATGVTIAGFWGHTGVSQEQFCQLSAQGRWLDCNNQPATLEDMANGLARLGLGNSGRSLSRNASSAESAAEITAGRPFGVRIGWRSGGGHMNVIYGYDSATDMVAVGDPWPTTQTYTWWNYNTYVNNNSFQWTHSRIGIHG</sequence>
<dbReference type="PROSITE" id="PS50835">
    <property type="entry name" value="IG_LIKE"/>
    <property type="match status" value="1"/>
</dbReference>
<comment type="caution">
    <text evidence="4">The sequence shown here is derived from an EMBL/GenBank/DDBJ whole genome shotgun (WGS) entry which is preliminary data.</text>
</comment>
<keyword evidence="2" id="KW-0472">Membrane</keyword>
<gene>
    <name evidence="4" type="ORF">F7Q99_25910</name>
</gene>
<dbReference type="EMBL" id="WBOF01000001">
    <property type="protein sequence ID" value="MQS15611.1"/>
    <property type="molecule type" value="Genomic_DNA"/>
</dbReference>
<name>A0A6N7KVW8_9ACTN</name>
<feature type="region of interest" description="Disordered" evidence="1">
    <location>
        <begin position="54"/>
        <end position="73"/>
    </location>
</feature>
<dbReference type="Proteomes" id="UP000450000">
    <property type="component" value="Unassembled WGS sequence"/>
</dbReference>
<keyword evidence="2" id="KW-1133">Transmembrane helix</keyword>
<organism evidence="4 5">
    <name type="scientific">Streptomyces kaniharaensis</name>
    <dbReference type="NCBI Taxonomy" id="212423"/>
    <lineage>
        <taxon>Bacteria</taxon>
        <taxon>Bacillati</taxon>
        <taxon>Actinomycetota</taxon>
        <taxon>Actinomycetes</taxon>
        <taxon>Kitasatosporales</taxon>
        <taxon>Streptomycetaceae</taxon>
        <taxon>Streptomyces</taxon>
    </lineage>
</organism>
<dbReference type="Gene3D" id="3.90.70.10">
    <property type="entry name" value="Cysteine proteinases"/>
    <property type="match status" value="1"/>
</dbReference>
<evidence type="ECO:0000313" key="4">
    <source>
        <dbReference type="EMBL" id="MQS15611.1"/>
    </source>
</evidence>
<dbReference type="InterPro" id="IPR007110">
    <property type="entry name" value="Ig-like_dom"/>
</dbReference>
<feature type="transmembrane region" description="Helical" evidence="2">
    <location>
        <begin position="97"/>
        <end position="118"/>
    </location>
</feature>
<keyword evidence="2" id="KW-0812">Transmembrane</keyword>
<proteinExistence type="predicted"/>
<evidence type="ECO:0000256" key="1">
    <source>
        <dbReference type="SAM" id="MobiDB-lite"/>
    </source>
</evidence>
<feature type="region of interest" description="Disordered" evidence="1">
    <location>
        <begin position="1"/>
        <end position="28"/>
    </location>
</feature>
<evidence type="ECO:0000313" key="5">
    <source>
        <dbReference type="Proteomes" id="UP000450000"/>
    </source>
</evidence>
<evidence type="ECO:0000256" key="2">
    <source>
        <dbReference type="SAM" id="Phobius"/>
    </source>
</evidence>
<reference evidence="4 5" key="1">
    <citation type="submission" date="2019-09" db="EMBL/GenBank/DDBJ databases">
        <title>Genome Sequences of Streptomyces kaniharaensis ATCC 21070.</title>
        <authorList>
            <person name="Zhu W."/>
            <person name="De Crecy-Lagard V."/>
            <person name="Richards N.G."/>
        </authorList>
    </citation>
    <scope>NUCLEOTIDE SEQUENCE [LARGE SCALE GENOMIC DNA]</scope>
    <source>
        <strain evidence="4 5">SF-557</strain>
    </source>
</reference>
<dbReference type="OrthoDB" id="5148996at2"/>
<accession>A0A6N7KVW8</accession>
<feature type="domain" description="Ig-like" evidence="3">
    <location>
        <begin position="143"/>
        <end position="237"/>
    </location>
</feature>
<protein>
    <recommendedName>
        <fullName evidence="3">Ig-like domain-containing protein</fullName>
    </recommendedName>
</protein>
<evidence type="ECO:0000259" key="3">
    <source>
        <dbReference type="PROSITE" id="PS50835"/>
    </source>
</evidence>